<protein>
    <recommendedName>
        <fullName evidence="3">MARVEL domain-containing protein</fullName>
    </recommendedName>
</protein>
<reference evidence="2" key="1">
    <citation type="submission" date="2021-01" db="EMBL/GenBank/DDBJ databases">
        <authorList>
            <person name="Corre E."/>
            <person name="Pelletier E."/>
            <person name="Niang G."/>
            <person name="Scheremetjew M."/>
            <person name="Finn R."/>
            <person name="Kale V."/>
            <person name="Holt S."/>
            <person name="Cochrane G."/>
            <person name="Meng A."/>
            <person name="Brown T."/>
            <person name="Cohen L."/>
        </authorList>
    </citation>
    <scope>NUCLEOTIDE SEQUENCE</scope>
    <source>
        <strain evidence="2">CCMP127</strain>
    </source>
</reference>
<dbReference type="EMBL" id="HBIM01022227">
    <property type="protein sequence ID" value="CAE0419712.1"/>
    <property type="molecule type" value="Transcribed_RNA"/>
</dbReference>
<sequence>MDTPTKMVDPEQSTNIVIAAVPADNYKYLVNYQADGPHMVGLPQEAAPPLLAAKVGGKCCGCCCDYRRATFVVDILVLVFNLLAVIILASYGDFYMDENFGEDEEPYNAILAEIIFSLITAIAGGIGIYGCIKYNAFAAGLTGVWLLINWMASLINAIAFCAAYEDTNPNDHFEHECHVNPGSVTFTFIIAACFIYPHVLFIKEMKQGIMTEDNYPREKFSCCCT</sequence>
<keyword evidence="1" id="KW-0472">Membrane</keyword>
<feature type="transmembrane region" description="Helical" evidence="1">
    <location>
        <begin position="109"/>
        <end position="132"/>
    </location>
</feature>
<evidence type="ECO:0008006" key="3">
    <source>
        <dbReference type="Google" id="ProtNLM"/>
    </source>
</evidence>
<dbReference type="AlphaFoldDB" id="A0A7S3LFI3"/>
<evidence type="ECO:0000313" key="2">
    <source>
        <dbReference type="EMBL" id="CAE0419712.1"/>
    </source>
</evidence>
<organism evidence="2">
    <name type="scientific">Amphora coffeiformis</name>
    <dbReference type="NCBI Taxonomy" id="265554"/>
    <lineage>
        <taxon>Eukaryota</taxon>
        <taxon>Sar</taxon>
        <taxon>Stramenopiles</taxon>
        <taxon>Ochrophyta</taxon>
        <taxon>Bacillariophyta</taxon>
        <taxon>Bacillariophyceae</taxon>
        <taxon>Bacillariophycidae</taxon>
        <taxon>Thalassiophysales</taxon>
        <taxon>Catenulaceae</taxon>
        <taxon>Amphora</taxon>
    </lineage>
</organism>
<feature type="transmembrane region" description="Helical" evidence="1">
    <location>
        <begin position="144"/>
        <end position="164"/>
    </location>
</feature>
<feature type="transmembrane region" description="Helical" evidence="1">
    <location>
        <begin position="184"/>
        <end position="202"/>
    </location>
</feature>
<feature type="transmembrane region" description="Helical" evidence="1">
    <location>
        <begin position="71"/>
        <end position="89"/>
    </location>
</feature>
<gene>
    <name evidence="2" type="ORF">ACOF00016_LOCUS16526</name>
</gene>
<accession>A0A7S3LFI3</accession>
<evidence type="ECO:0000256" key="1">
    <source>
        <dbReference type="SAM" id="Phobius"/>
    </source>
</evidence>
<keyword evidence="1" id="KW-0812">Transmembrane</keyword>
<proteinExistence type="predicted"/>
<keyword evidence="1" id="KW-1133">Transmembrane helix</keyword>
<name>A0A7S3LFI3_9STRA</name>